<comment type="caution">
    <text evidence="5">The sequence shown here is derived from an EMBL/GenBank/DDBJ whole genome shotgun (WGS) entry which is preliminary data.</text>
</comment>
<keyword evidence="6" id="KW-1185">Reference proteome</keyword>
<comment type="similarity">
    <text evidence="1">Belongs to the glycosyl hydrolase 16 family.</text>
</comment>
<evidence type="ECO:0000313" key="6">
    <source>
        <dbReference type="Proteomes" id="UP001595939"/>
    </source>
</evidence>
<reference evidence="6" key="1">
    <citation type="journal article" date="2019" name="Int. J. Syst. Evol. Microbiol.">
        <title>The Global Catalogue of Microorganisms (GCM) 10K type strain sequencing project: providing services to taxonomists for standard genome sequencing and annotation.</title>
        <authorList>
            <consortium name="The Broad Institute Genomics Platform"/>
            <consortium name="The Broad Institute Genome Sequencing Center for Infectious Disease"/>
            <person name="Wu L."/>
            <person name="Ma J."/>
        </authorList>
    </citation>
    <scope>NUCLEOTIDE SEQUENCE [LARGE SCALE GENOMIC DNA]</scope>
    <source>
        <strain evidence="6">CCUG 39970</strain>
    </source>
</reference>
<proteinExistence type="inferred from homology"/>
<dbReference type="RefSeq" id="WP_380130091.1">
    <property type="nucleotide sequence ID" value="NZ_JBHSEG010000014.1"/>
</dbReference>
<evidence type="ECO:0000313" key="5">
    <source>
        <dbReference type="EMBL" id="MFC4456061.1"/>
    </source>
</evidence>
<dbReference type="PROSITE" id="PS51257">
    <property type="entry name" value="PROKAR_LIPOPROTEIN"/>
    <property type="match status" value="1"/>
</dbReference>
<dbReference type="Proteomes" id="UP001595939">
    <property type="component" value="Unassembled WGS sequence"/>
</dbReference>
<feature type="domain" description="GH16" evidence="4">
    <location>
        <begin position="29"/>
        <end position="302"/>
    </location>
</feature>
<accession>A0ABV8YCB5</accession>
<dbReference type="Pfam" id="PF00722">
    <property type="entry name" value="Glyco_hydro_16"/>
    <property type="match status" value="1"/>
</dbReference>
<gene>
    <name evidence="5" type="ORF">ACFO0P_19965</name>
</gene>
<dbReference type="Pfam" id="PF02018">
    <property type="entry name" value="CBM_4_9"/>
    <property type="match status" value="2"/>
</dbReference>
<keyword evidence="2" id="KW-0378">Hydrolase</keyword>
<dbReference type="Gene3D" id="2.60.120.200">
    <property type="match status" value="1"/>
</dbReference>
<dbReference type="PROSITE" id="PS51762">
    <property type="entry name" value="GH16_2"/>
    <property type="match status" value="1"/>
</dbReference>
<organism evidence="5 6">
    <name type="scientific">Deinococcus sonorensis</name>
    <dbReference type="NCBI Taxonomy" id="309891"/>
    <lineage>
        <taxon>Bacteria</taxon>
        <taxon>Thermotogati</taxon>
        <taxon>Deinococcota</taxon>
        <taxon>Deinococci</taxon>
        <taxon>Deinococcales</taxon>
        <taxon>Deinococcaceae</taxon>
        <taxon>Deinococcus</taxon>
    </lineage>
</organism>
<evidence type="ECO:0000256" key="1">
    <source>
        <dbReference type="ARBA" id="ARBA00006865"/>
    </source>
</evidence>
<sequence length="675" mass="72978">MQKHFWLAALLMTGGLGLSGCGSRATPVVDKPAGTVWNDEFSGTALDTSKWGFQFGNGDVVNLPGWGNNELEYYTDRPENVSVKDGQLIITARRESFKGDKATGGSDQTYSWTSGRIRTAGKFSRTFGRVEIRAKLPAGKGLWPAIWMLPEDVPDNTYGTWAANGEIDITEAKGGQTNKLWQTLHYGGQWPNNTSSGNEFTFPDAGTIDQWHTYTLEWKNGEIKWLVDGQVTSTKTAWWSSKAAPPKGEGDLAAWPAPFDKPFYLLLNLAVGGNFGGNPDASTPDVSQMQVDYVRWSALPDEKRDAGPRPTMTYPWTPSTDPARPAQPDGNLIYNPSFEWDASNEYVKANPTATTLAGVSNSSFWTVYQANQGEQFTLSNDAAAGHSLKVDITQPGSVNYAVQVRQDGLNVVQQKRYQVDFDAWASAPRHMMVKVGGGDTRGFAAYSGEQDVALTTTASQHHSFTFDMAATTDTAARLEFNLGAAGAGQVWIDNVSLKQIGDAPVVQVRPPLPDGNLIYNPSFTQNDPAVPGIAGVAGTSYWSTWEDGSSGLTSTVKNGELQLAVAHVNPANNWHVQLNQTGVPLEQGKSYTLTFKGHSTSPRTVAVVIGENGGSYARYLDKTAALTTTGQTYTYTFTSPVTNPAAQLQILGAVGQQGDAYTLAFTDFKLVKTAP</sequence>
<dbReference type="InterPro" id="IPR003305">
    <property type="entry name" value="CenC_carb-bd"/>
</dbReference>
<name>A0ABV8YCB5_9DEIO</name>
<dbReference type="EMBL" id="JBHSEG010000014">
    <property type="protein sequence ID" value="MFC4456061.1"/>
    <property type="molecule type" value="Genomic_DNA"/>
</dbReference>
<dbReference type="PANTHER" id="PTHR10963">
    <property type="entry name" value="GLYCOSYL HYDROLASE-RELATED"/>
    <property type="match status" value="1"/>
</dbReference>
<dbReference type="InterPro" id="IPR050546">
    <property type="entry name" value="Glycosyl_Hydrlase_16"/>
</dbReference>
<dbReference type="InterPro" id="IPR013320">
    <property type="entry name" value="ConA-like_dom_sf"/>
</dbReference>
<evidence type="ECO:0000259" key="4">
    <source>
        <dbReference type="PROSITE" id="PS51762"/>
    </source>
</evidence>
<feature type="region of interest" description="Disordered" evidence="3">
    <location>
        <begin position="301"/>
        <end position="324"/>
    </location>
</feature>
<dbReference type="Gene3D" id="2.60.120.260">
    <property type="entry name" value="Galactose-binding domain-like"/>
    <property type="match status" value="2"/>
</dbReference>
<dbReference type="SUPFAM" id="SSF49899">
    <property type="entry name" value="Concanavalin A-like lectins/glucanases"/>
    <property type="match status" value="1"/>
</dbReference>
<protein>
    <submittedName>
        <fullName evidence="5">Carbohydrate binding domain-containing protein</fullName>
    </submittedName>
</protein>
<dbReference type="InterPro" id="IPR008979">
    <property type="entry name" value="Galactose-bd-like_sf"/>
</dbReference>
<dbReference type="InterPro" id="IPR000757">
    <property type="entry name" value="Beta-glucanase-like"/>
</dbReference>
<evidence type="ECO:0000256" key="2">
    <source>
        <dbReference type="ARBA" id="ARBA00022801"/>
    </source>
</evidence>
<dbReference type="CDD" id="cd08023">
    <property type="entry name" value="GH16_laminarinase_like"/>
    <property type="match status" value="1"/>
</dbReference>
<evidence type="ECO:0000256" key="3">
    <source>
        <dbReference type="SAM" id="MobiDB-lite"/>
    </source>
</evidence>
<dbReference type="PANTHER" id="PTHR10963:SF55">
    <property type="entry name" value="GLYCOSIDE HYDROLASE FAMILY 16 PROTEIN"/>
    <property type="match status" value="1"/>
</dbReference>
<dbReference type="SUPFAM" id="SSF49785">
    <property type="entry name" value="Galactose-binding domain-like"/>
    <property type="match status" value="2"/>
</dbReference>